<dbReference type="EMBL" id="CM023470">
    <property type="protein sequence ID" value="KAH7977300.1"/>
    <property type="molecule type" value="Genomic_DNA"/>
</dbReference>
<protein>
    <submittedName>
        <fullName evidence="1">Uncharacterized protein</fullName>
    </submittedName>
</protein>
<name>A0ACB8DSL9_DERSI</name>
<keyword evidence="2" id="KW-1185">Reference proteome</keyword>
<sequence>MEGVLATPQKKDEASGPHEELDKSSENRLVSDDTAYVAEGGDPAPDSDAMDGLRSFMLNQNLRWPDKPVLTSVVGVLVAMALKWQAPLWFAVRLLPNNSHRSRRSLLFSPNPRLAIWGSIYDRAISYEEYRAYWKELYEQTTSDVSPSLNESIIVESFTTQRDILGTLFKAFKKKYKTPAIMQVSSAVIDAEPLSEQLVDVFPGISDDDVVMFTDSAFVEDVRSVLRRHGQLDVLSHLAWLFVLEHAAIANPHILLVSAYGSRFDSLHWDGGAERERFCATEVETVYGLLVSAMFAVSRFSAADRDSIAERLRGLVRVAVDKASSTAWFDEESRRAAALKLASVETVLWPRAEMLTDEGLARAYAGFPDWAADSLVDLWVRTRRAAWRLLGTAEGDDHSATPGGYVLPHVRYEHVINTLFVSMAALAKPLYYPKGTKAMFYGGLGYQFAHQLVKAIDVSGITVDANGSIVDSLLSAKTTGEYDERVRCRAHISSRDPNDGTFRRSDSGPFPEVPAIEVAHAAWLAVREPQDLRLSIRWSEAQLFFITACYAMCAHDRLSKLHAGQCNKAVQNFAPFAEAFNCSPGARMNPENKCTFFDRVAATNAYVQES</sequence>
<proteinExistence type="predicted"/>
<dbReference type="Proteomes" id="UP000821865">
    <property type="component" value="Chromosome 1"/>
</dbReference>
<evidence type="ECO:0000313" key="2">
    <source>
        <dbReference type="Proteomes" id="UP000821865"/>
    </source>
</evidence>
<reference evidence="1" key="1">
    <citation type="submission" date="2020-05" db="EMBL/GenBank/DDBJ databases">
        <title>Large-scale comparative analyses of tick genomes elucidate their genetic diversity and vector capacities.</title>
        <authorList>
            <person name="Jia N."/>
            <person name="Wang J."/>
            <person name="Shi W."/>
            <person name="Du L."/>
            <person name="Sun Y."/>
            <person name="Zhan W."/>
            <person name="Jiang J."/>
            <person name="Wang Q."/>
            <person name="Zhang B."/>
            <person name="Ji P."/>
            <person name="Sakyi L.B."/>
            <person name="Cui X."/>
            <person name="Yuan T."/>
            <person name="Jiang B."/>
            <person name="Yang W."/>
            <person name="Lam T.T.-Y."/>
            <person name="Chang Q."/>
            <person name="Ding S."/>
            <person name="Wang X."/>
            <person name="Zhu J."/>
            <person name="Ruan X."/>
            <person name="Zhao L."/>
            <person name="Wei J."/>
            <person name="Que T."/>
            <person name="Du C."/>
            <person name="Cheng J."/>
            <person name="Dai P."/>
            <person name="Han X."/>
            <person name="Huang E."/>
            <person name="Gao Y."/>
            <person name="Liu J."/>
            <person name="Shao H."/>
            <person name="Ye R."/>
            <person name="Li L."/>
            <person name="Wei W."/>
            <person name="Wang X."/>
            <person name="Wang C."/>
            <person name="Yang T."/>
            <person name="Huo Q."/>
            <person name="Li W."/>
            <person name="Guo W."/>
            <person name="Chen H."/>
            <person name="Zhou L."/>
            <person name="Ni X."/>
            <person name="Tian J."/>
            <person name="Zhou Y."/>
            <person name="Sheng Y."/>
            <person name="Liu T."/>
            <person name="Pan Y."/>
            <person name="Xia L."/>
            <person name="Li J."/>
            <person name="Zhao F."/>
            <person name="Cao W."/>
        </authorList>
    </citation>
    <scope>NUCLEOTIDE SEQUENCE</scope>
    <source>
        <strain evidence="1">Dsil-2018</strain>
    </source>
</reference>
<evidence type="ECO:0000313" key="1">
    <source>
        <dbReference type="EMBL" id="KAH7977300.1"/>
    </source>
</evidence>
<gene>
    <name evidence="1" type="ORF">HPB49_000385</name>
</gene>
<accession>A0ACB8DSL9</accession>
<organism evidence="1 2">
    <name type="scientific">Dermacentor silvarum</name>
    <name type="common">Tick</name>
    <dbReference type="NCBI Taxonomy" id="543639"/>
    <lineage>
        <taxon>Eukaryota</taxon>
        <taxon>Metazoa</taxon>
        <taxon>Ecdysozoa</taxon>
        <taxon>Arthropoda</taxon>
        <taxon>Chelicerata</taxon>
        <taxon>Arachnida</taxon>
        <taxon>Acari</taxon>
        <taxon>Parasitiformes</taxon>
        <taxon>Ixodida</taxon>
        <taxon>Ixodoidea</taxon>
        <taxon>Ixodidae</taxon>
        <taxon>Rhipicephalinae</taxon>
        <taxon>Dermacentor</taxon>
    </lineage>
</organism>
<comment type="caution">
    <text evidence="1">The sequence shown here is derived from an EMBL/GenBank/DDBJ whole genome shotgun (WGS) entry which is preliminary data.</text>
</comment>